<feature type="region of interest" description="Disordered" evidence="2">
    <location>
        <begin position="1964"/>
        <end position="2031"/>
    </location>
</feature>
<dbReference type="STRING" id="336722.F9XDB7"/>
<feature type="region of interest" description="Disordered" evidence="2">
    <location>
        <begin position="402"/>
        <end position="431"/>
    </location>
</feature>
<feature type="compositionally biased region" description="Polar residues" evidence="2">
    <location>
        <begin position="82"/>
        <end position="93"/>
    </location>
</feature>
<feature type="coiled-coil region" evidence="1">
    <location>
        <begin position="1636"/>
        <end position="1684"/>
    </location>
</feature>
<evidence type="ECO:0008006" key="5">
    <source>
        <dbReference type="Google" id="ProtNLM"/>
    </source>
</evidence>
<feature type="region of interest" description="Disordered" evidence="2">
    <location>
        <begin position="272"/>
        <end position="333"/>
    </location>
</feature>
<dbReference type="OrthoDB" id="5423371at2759"/>
<dbReference type="PANTHER" id="PTHR23159">
    <property type="entry name" value="CENTROSOMAL PROTEIN 2"/>
    <property type="match status" value="1"/>
</dbReference>
<feature type="compositionally biased region" description="Acidic residues" evidence="2">
    <location>
        <begin position="1968"/>
        <end position="1980"/>
    </location>
</feature>
<feature type="region of interest" description="Disordered" evidence="2">
    <location>
        <begin position="15"/>
        <end position="171"/>
    </location>
</feature>
<feature type="compositionally biased region" description="Basic and acidic residues" evidence="2">
    <location>
        <begin position="108"/>
        <end position="117"/>
    </location>
</feature>
<keyword evidence="4" id="KW-1185">Reference proteome</keyword>
<feature type="region of interest" description="Disordered" evidence="2">
    <location>
        <begin position="1859"/>
        <end position="1916"/>
    </location>
</feature>
<feature type="compositionally biased region" description="Polar residues" evidence="2">
    <location>
        <begin position="1747"/>
        <end position="1761"/>
    </location>
</feature>
<keyword evidence="1" id="KW-0175">Coiled coil</keyword>
<dbReference type="Proteomes" id="UP000008062">
    <property type="component" value="Chromosome 6"/>
</dbReference>
<protein>
    <recommendedName>
        <fullName evidence="5">Chromosome segregation ATPase family protein</fullName>
    </recommendedName>
</protein>
<name>F9XDB7_ZYMTI</name>
<feature type="coiled-coil region" evidence="1">
    <location>
        <begin position="1035"/>
        <end position="1095"/>
    </location>
</feature>
<accession>F9XDB7</accession>
<feature type="compositionally biased region" description="Polar residues" evidence="2">
    <location>
        <begin position="25"/>
        <end position="40"/>
    </location>
</feature>
<gene>
    <name evidence="3" type="ORF">MYCGRDRAFT_73105</name>
</gene>
<evidence type="ECO:0000313" key="3">
    <source>
        <dbReference type="EMBL" id="EGP86464.1"/>
    </source>
</evidence>
<dbReference type="KEGG" id="ztr:MYCGRDRAFT_73105"/>
<feature type="coiled-coil region" evidence="1">
    <location>
        <begin position="1331"/>
        <end position="1358"/>
    </location>
</feature>
<evidence type="ECO:0000256" key="2">
    <source>
        <dbReference type="SAM" id="MobiDB-lite"/>
    </source>
</evidence>
<evidence type="ECO:0000313" key="4">
    <source>
        <dbReference type="Proteomes" id="UP000008062"/>
    </source>
</evidence>
<organism evidence="3 4">
    <name type="scientific">Zymoseptoria tritici (strain CBS 115943 / IPO323)</name>
    <name type="common">Speckled leaf blotch fungus</name>
    <name type="synonym">Septoria tritici</name>
    <dbReference type="NCBI Taxonomy" id="336722"/>
    <lineage>
        <taxon>Eukaryota</taxon>
        <taxon>Fungi</taxon>
        <taxon>Dikarya</taxon>
        <taxon>Ascomycota</taxon>
        <taxon>Pezizomycotina</taxon>
        <taxon>Dothideomycetes</taxon>
        <taxon>Dothideomycetidae</taxon>
        <taxon>Mycosphaerellales</taxon>
        <taxon>Mycosphaerellaceae</taxon>
        <taxon>Zymoseptoria</taxon>
    </lineage>
</organism>
<dbReference type="PANTHER" id="PTHR23159:SF60">
    <property type="entry name" value="SPINDLE ASSEMBLY ABNORMAL PROTEIN 4"/>
    <property type="match status" value="1"/>
</dbReference>
<dbReference type="OMA" id="EKYDDSQ"/>
<feature type="compositionally biased region" description="Acidic residues" evidence="2">
    <location>
        <begin position="1861"/>
        <end position="1872"/>
    </location>
</feature>
<sequence length="2031" mass="222256">MTVLIKLFRRWDSGIPDRAPPPLPLNTTNGSPATKPNTSAGIAAAAKQIVERARESTPLSTYTSNASGSPERSLIKGGVQKRMQSLQKLQTGNVKDLRNYLDNNNNRSPERAPDRPTSRGAYLPYNRMSSIEDDPFDPPSPTLPERDPSKDTPTPRPSSRQPCKAILGENTPPSATMLALQNMQLPEMPPSLADMTNRPSTPGGTRVPTQYDFSSQLLNITTIATNLQKEMAQLSRRSKDNATDLLALKSATHSRDEDIRKTLKELAGSVTSSIPQQLLGPPPLGTPRSQSFGNFYPDGNMFSSPPSASKRHSMPRAQSAHSFADDARCGSPSPYSVEGAASVAMLEKIIREMVTKEGQERLQSTLAELLEKSRRDNVDAAKKVEELSEFIKLKSQSQALVHMPNGDGPPQLDLNFDTPRKDSKKESNSAAQDEVLRLLQRIKDSISHSGGTTSEVKGLVRDLRGEVLGMGRELGKKLDQIGESHANTTADRSANENREMEHLEEIQRVVEEGLSELKQHMTMALKQRAEQDDDAFKQLSTTRAGADGDEVLAVVKHALAEHSSMFSKPTAEADVPTLDKEGVLDAVKEGLKDFEPNIELQQFGLERDEILAVLQEGLEEYRNTRAEPPVANIDKGEIFEVMQEALKDFQAPYPEAQLSELKDELLGTIRQTLEDFKPPPVDAAVNQEVLHAAVFDAIKLGMENHGPSAPRELEISRNDLFDAVKASLDGSAIPFGGIGEQVISQMQELIDGMRGEFKQYSAANGRDTEQVLDAVNDGLERLRVDVESYVDKAQDVTGKDEIVDSVKMGLEQLRQDVQGYCAQGPVNDTGKSEMLDYIKSEFEHLHTTMANRETSRDLDASDVATVDEIKESTAKSSSGALTDEQLEAIRGEFENLRTSIASSVVHSGSNEEVLDALRLGLDDLRSHLEKKLDNPESVVSHQGQVLDALNEHLESLRTDVIKTLDKPLDMTVNYEILDTLKDGLTELRAEMSKLTSGSGASQGGLIVLGDAPEAEASREVSADAPGNESVQRADLEKVEVLLAQLQIKIEAMDHTVQDMPRSALPVDGAAMKEDLAGLESMIRELQESTMAAKSERGPEGAALKEDTDAIETLLRNTKAHLEEIKLPDPETAITQDNLDEVHAAVRVTNEALETLTEKLEATSASKGDVAAVETLAADIKTMTEGLKEKLEAMSEEAKPEVMTKADLDVLGVLCTEIKTSVNEIALPNPEDLPSKADIESLQGLIADFRESHDKMRDSYETDIAVTAKAFDDRKQEFEDTINQLGEVKTLIEGVKDELVEKMSDGELKLSIDTFGATLASLEEKSGHEDVISEVKEVMEKVKEEFERAHESLEAIKTDNAQSSETVLERHSEHKDAIIKELTEKLDGLFDGLMSKYDDAQKAAEAKSAMVEEKAQEQQELLNSTKVMTDDLKLSIDTLGTAMTTFMAELPSTMEKMAEESKTVFNQALETHSKLEETTETLKGEHLATRDEVAKVLAAVDIVQSDMSEHNPRFMVTLEEVRALINQHYEHSQQTSEAAAEQAQATSLPTLLPAAVEVAPSVEKYDDAAVHEKLDKLMGHVEEAGDRSIQVERLDQIHEKVMATAAEVSAFVAAQNKQIIADHESKEKEAEEIGLLLERRLERKDQLEADITVLNEEKETLQQAVESLKAEKEALAVQKSRLNADVSAMQTALLIRRDELHEMDNKALAIERRMLEGVMNQSRMLLLSKTAKPAPKKKPQGRDLRVPSNASAMSSHTVTSSVPDLKPLHAMAMKSRPGLNRNGPAPNTAERRIMSLNQIAHNVPTGAHAFVPAVEKASLLSGMQSGGMKRSHSVKTNFMQRKPSWSTKRNASMTVHNKENETLSEADEEDDLESPGAGVSEAGTVDRRESYLSGTDGSMTYGTGSYITDGETPELESRRSYAPSDMTYDTGSYLTGGSYMTGSEIDRRTSLGSISNSAAGIVAGGETSTIDEEEEEAEAELGAERVVAKEDDESPLEMPPQIGKSEWAPPSDSGLGTDCPTAMLSGGEDYFK</sequence>
<dbReference type="GeneID" id="13393628"/>
<dbReference type="HOGENOM" id="CLU_000589_0_0_1"/>
<dbReference type="InParanoid" id="F9XDB7"/>
<feature type="compositionally biased region" description="Polar residues" evidence="2">
    <location>
        <begin position="1891"/>
        <end position="1905"/>
    </location>
</feature>
<feature type="compositionally biased region" description="Polar residues" evidence="2">
    <location>
        <begin position="57"/>
        <end position="70"/>
    </location>
</feature>
<dbReference type="RefSeq" id="XP_003851488.1">
    <property type="nucleotide sequence ID" value="XM_003851440.1"/>
</dbReference>
<dbReference type="EMBL" id="CM001201">
    <property type="protein sequence ID" value="EGP86464.1"/>
    <property type="molecule type" value="Genomic_DNA"/>
</dbReference>
<proteinExistence type="predicted"/>
<reference evidence="3 4" key="1">
    <citation type="journal article" date="2011" name="PLoS Genet.">
        <title>Finished genome of the fungal wheat pathogen Mycosphaerella graminicola reveals dispensome structure, chromosome plasticity, and stealth pathogenesis.</title>
        <authorList>
            <person name="Goodwin S.B."/>
            <person name="Ben M'barek S."/>
            <person name="Dhillon B."/>
            <person name="Wittenberg A.H.J."/>
            <person name="Crane C.F."/>
            <person name="Hane J.K."/>
            <person name="Foster A.J."/>
            <person name="Van der Lee T.A.J."/>
            <person name="Grimwood J."/>
            <person name="Aerts A."/>
            <person name="Antoniw J."/>
            <person name="Bailey A."/>
            <person name="Bluhm B."/>
            <person name="Bowler J."/>
            <person name="Bristow J."/>
            <person name="van der Burgt A."/>
            <person name="Canto-Canche B."/>
            <person name="Churchill A.C.L."/>
            <person name="Conde-Ferraez L."/>
            <person name="Cools H.J."/>
            <person name="Coutinho P.M."/>
            <person name="Csukai M."/>
            <person name="Dehal P."/>
            <person name="De Wit P."/>
            <person name="Donzelli B."/>
            <person name="van de Geest H.C."/>
            <person name="van Ham R.C.H.J."/>
            <person name="Hammond-Kosack K.E."/>
            <person name="Henrissat B."/>
            <person name="Kilian A."/>
            <person name="Kobayashi A.K."/>
            <person name="Koopmann E."/>
            <person name="Kourmpetis Y."/>
            <person name="Kuzniar A."/>
            <person name="Lindquist E."/>
            <person name="Lombard V."/>
            <person name="Maliepaard C."/>
            <person name="Martins N."/>
            <person name="Mehrabi R."/>
            <person name="Nap J.P.H."/>
            <person name="Ponomarenko A."/>
            <person name="Rudd J.J."/>
            <person name="Salamov A."/>
            <person name="Schmutz J."/>
            <person name="Schouten H.J."/>
            <person name="Shapiro H."/>
            <person name="Stergiopoulos I."/>
            <person name="Torriani S.F.F."/>
            <person name="Tu H."/>
            <person name="de Vries R.P."/>
            <person name="Waalwijk C."/>
            <person name="Ware S.B."/>
            <person name="Wiebenga A."/>
            <person name="Zwiers L.-H."/>
            <person name="Oliver R.P."/>
            <person name="Grigoriev I.V."/>
            <person name="Kema G.H.J."/>
        </authorList>
    </citation>
    <scope>NUCLEOTIDE SEQUENCE [LARGE SCALE GENOMIC DNA]</scope>
    <source>
        <strain evidence="4">CBS 115943 / IPO323</strain>
    </source>
</reference>
<evidence type="ECO:0000256" key="1">
    <source>
        <dbReference type="SAM" id="Coils"/>
    </source>
</evidence>
<dbReference type="eggNOG" id="ENOG502S40N">
    <property type="taxonomic scope" value="Eukaryota"/>
</dbReference>
<feature type="region of interest" description="Disordered" evidence="2">
    <location>
        <begin position="1728"/>
        <end position="1761"/>
    </location>
</feature>
<feature type="compositionally biased region" description="Basic and acidic residues" evidence="2">
    <location>
        <begin position="418"/>
        <end position="427"/>
    </location>
</feature>